<keyword evidence="4" id="KW-0574">Periplasm</keyword>
<evidence type="ECO:0000256" key="2">
    <source>
        <dbReference type="ARBA" id="ARBA00022448"/>
    </source>
</evidence>
<organism evidence="5 6">
    <name type="scientific">Allorhizobium taibaishanense</name>
    <dbReference type="NCBI Taxonomy" id="887144"/>
    <lineage>
        <taxon>Bacteria</taxon>
        <taxon>Pseudomonadati</taxon>
        <taxon>Pseudomonadota</taxon>
        <taxon>Alphaproteobacteria</taxon>
        <taxon>Hyphomicrobiales</taxon>
        <taxon>Rhizobiaceae</taxon>
        <taxon>Rhizobium/Agrobacterium group</taxon>
        <taxon>Allorhizobium</taxon>
    </lineage>
</organism>
<sequence length="365" mass="40604">MDQIKMKRTGFTRREMLAMGAAGAAAGLMGNARMAKAAVSDMVWATWDSNGHPEYVAGFEKETGVKVKLSYLSSEDTQFASLKTGAAADWDMINPSLNGSWRYIKAGLLKELDLSKIPNASLMYDAFKGTPKVMDEAGKTFAIPYLWGLNPIVYRKDKFDKEPDYTTLFDAKYSGQLAMRDYALESIAIAGLVAGVPRDKVFVMEVKELAEAKKLLVAQKPLLRTYWQTIGDLTNLFATGEVSCAFSWRVPYDELQAKLPMGMAKPKAGVMGWCDCFAMPANLPADKTEIGYRFINYLLGPSYSADVARIGHYATTSSIIRDKLSHEEQATIFVDDMDVMKSFMWPVAPPNYSDWLKVWNEVKAS</sequence>
<dbReference type="GO" id="GO:0015846">
    <property type="term" value="P:polyamine transport"/>
    <property type="evidence" value="ECO:0007669"/>
    <property type="project" value="InterPro"/>
</dbReference>
<dbReference type="GO" id="GO:0042597">
    <property type="term" value="C:periplasmic space"/>
    <property type="evidence" value="ECO:0007669"/>
    <property type="project" value="UniProtKB-SubCell"/>
</dbReference>
<dbReference type="SUPFAM" id="SSF53850">
    <property type="entry name" value="Periplasmic binding protein-like II"/>
    <property type="match status" value="1"/>
</dbReference>
<dbReference type="PRINTS" id="PR00909">
    <property type="entry name" value="SPERMDNBNDNG"/>
</dbReference>
<dbReference type="Gene3D" id="3.40.190.10">
    <property type="entry name" value="Periplasmic binding protein-like II"/>
    <property type="match status" value="2"/>
</dbReference>
<comment type="caution">
    <text evidence="5">The sequence shown here is derived from an EMBL/GenBank/DDBJ whole genome shotgun (WGS) entry which is preliminary data.</text>
</comment>
<evidence type="ECO:0000313" key="6">
    <source>
        <dbReference type="Proteomes" id="UP000544107"/>
    </source>
</evidence>
<evidence type="ECO:0000256" key="4">
    <source>
        <dbReference type="ARBA" id="ARBA00022764"/>
    </source>
</evidence>
<name>A0A7W6HP39_9HYPH</name>
<dbReference type="PROSITE" id="PS51318">
    <property type="entry name" value="TAT"/>
    <property type="match status" value="1"/>
</dbReference>
<dbReference type="EMBL" id="JACIED010000003">
    <property type="protein sequence ID" value="MBB4008367.1"/>
    <property type="molecule type" value="Genomic_DNA"/>
</dbReference>
<dbReference type="InterPro" id="IPR001188">
    <property type="entry name" value="Sperm_putr-bd"/>
</dbReference>
<evidence type="ECO:0000256" key="1">
    <source>
        <dbReference type="ARBA" id="ARBA00004418"/>
    </source>
</evidence>
<dbReference type="Proteomes" id="UP000544107">
    <property type="component" value="Unassembled WGS sequence"/>
</dbReference>
<dbReference type="RefSeq" id="WP_234801589.1">
    <property type="nucleotide sequence ID" value="NZ_JACIED010000003.1"/>
</dbReference>
<evidence type="ECO:0000256" key="3">
    <source>
        <dbReference type="ARBA" id="ARBA00022729"/>
    </source>
</evidence>
<keyword evidence="3" id="KW-0732">Signal</keyword>
<dbReference type="GO" id="GO:0019808">
    <property type="term" value="F:polyamine binding"/>
    <property type="evidence" value="ECO:0007669"/>
    <property type="project" value="InterPro"/>
</dbReference>
<dbReference type="PANTHER" id="PTHR30222:SF17">
    <property type="entry name" value="SPERMIDINE_PUTRESCINE-BINDING PERIPLASMIC PROTEIN"/>
    <property type="match status" value="1"/>
</dbReference>
<keyword evidence="2" id="KW-0813">Transport</keyword>
<reference evidence="5 6" key="1">
    <citation type="submission" date="2020-08" db="EMBL/GenBank/DDBJ databases">
        <title>Genomic Encyclopedia of Type Strains, Phase IV (KMG-IV): sequencing the most valuable type-strain genomes for metagenomic binning, comparative biology and taxonomic classification.</title>
        <authorList>
            <person name="Goeker M."/>
        </authorList>
    </citation>
    <scope>NUCLEOTIDE SEQUENCE [LARGE SCALE GENOMIC DNA]</scope>
    <source>
        <strain evidence="5 6">DSM 100021</strain>
    </source>
</reference>
<dbReference type="InterPro" id="IPR006059">
    <property type="entry name" value="SBP"/>
</dbReference>
<accession>A0A7W6HP39</accession>
<evidence type="ECO:0000313" key="5">
    <source>
        <dbReference type="EMBL" id="MBB4008367.1"/>
    </source>
</evidence>
<dbReference type="PANTHER" id="PTHR30222">
    <property type="entry name" value="SPERMIDINE/PUTRESCINE-BINDING PERIPLASMIC PROTEIN"/>
    <property type="match status" value="1"/>
</dbReference>
<proteinExistence type="predicted"/>
<gene>
    <name evidence="5" type="ORF">GGQ71_002647</name>
</gene>
<dbReference type="Pfam" id="PF13416">
    <property type="entry name" value="SBP_bac_8"/>
    <property type="match status" value="1"/>
</dbReference>
<dbReference type="InterPro" id="IPR006311">
    <property type="entry name" value="TAT_signal"/>
</dbReference>
<protein>
    <submittedName>
        <fullName evidence="5">Spermidine/putrescine-binding protein</fullName>
    </submittedName>
</protein>
<comment type="subcellular location">
    <subcellularLocation>
        <location evidence="1">Periplasm</location>
    </subcellularLocation>
</comment>
<dbReference type="AlphaFoldDB" id="A0A7W6HP39"/>